<feature type="chain" id="PRO_5036494215" evidence="1">
    <location>
        <begin position="17"/>
        <end position="105"/>
    </location>
</feature>
<dbReference type="SUPFAM" id="SSF56801">
    <property type="entry name" value="Acetyl-CoA synthetase-like"/>
    <property type="match status" value="1"/>
</dbReference>
<keyword evidence="1" id="KW-0732">Signal</keyword>
<keyword evidence="3" id="KW-1185">Reference proteome</keyword>
<dbReference type="EMBL" id="BMAW01081308">
    <property type="protein sequence ID" value="GFU23788.1"/>
    <property type="molecule type" value="Genomic_DNA"/>
</dbReference>
<dbReference type="OrthoDB" id="10253869at2759"/>
<dbReference type="Gene3D" id="3.40.50.12780">
    <property type="entry name" value="N-terminal domain of ligase-like"/>
    <property type="match status" value="1"/>
</dbReference>
<comment type="caution">
    <text evidence="2">The sequence shown here is derived from an EMBL/GenBank/DDBJ whole genome shotgun (WGS) entry which is preliminary data.</text>
</comment>
<accession>A0A8X6UM15</accession>
<feature type="non-terminal residue" evidence="2">
    <location>
        <position position="105"/>
    </location>
</feature>
<gene>
    <name evidence="2" type="primary">Aacs_0</name>
    <name evidence="2" type="ORF">NPIL_101901</name>
</gene>
<evidence type="ECO:0000313" key="2">
    <source>
        <dbReference type="EMBL" id="GFU23788.1"/>
    </source>
</evidence>
<feature type="non-terminal residue" evidence="2">
    <location>
        <position position="1"/>
    </location>
</feature>
<organism evidence="2 3">
    <name type="scientific">Nephila pilipes</name>
    <name type="common">Giant wood spider</name>
    <name type="synonym">Nephila maculata</name>
    <dbReference type="NCBI Taxonomy" id="299642"/>
    <lineage>
        <taxon>Eukaryota</taxon>
        <taxon>Metazoa</taxon>
        <taxon>Ecdysozoa</taxon>
        <taxon>Arthropoda</taxon>
        <taxon>Chelicerata</taxon>
        <taxon>Arachnida</taxon>
        <taxon>Araneae</taxon>
        <taxon>Araneomorphae</taxon>
        <taxon>Entelegynae</taxon>
        <taxon>Araneoidea</taxon>
        <taxon>Nephilidae</taxon>
        <taxon>Nephila</taxon>
    </lineage>
</organism>
<evidence type="ECO:0000313" key="3">
    <source>
        <dbReference type="Proteomes" id="UP000887013"/>
    </source>
</evidence>
<reference evidence="2" key="1">
    <citation type="submission" date="2020-08" db="EMBL/GenBank/DDBJ databases">
        <title>Multicomponent nature underlies the extraordinary mechanical properties of spider dragline silk.</title>
        <authorList>
            <person name="Kono N."/>
            <person name="Nakamura H."/>
            <person name="Mori M."/>
            <person name="Yoshida Y."/>
            <person name="Ohtoshi R."/>
            <person name="Malay A.D."/>
            <person name="Moran D.A.P."/>
            <person name="Tomita M."/>
            <person name="Numata K."/>
            <person name="Arakawa K."/>
        </authorList>
    </citation>
    <scope>NUCLEOTIDE SEQUENCE</scope>
</reference>
<sequence>MGWAVWCWFLPCLTLGVKLFLYSGSNFIVKYGLNCFDRLAKYKATWWFVEPGTLDHIEKLNIVPSSFSNFDHLKAVCICGSPVKVQNIRYIQDKVKKDLFVGSLY</sequence>
<dbReference type="InterPro" id="IPR042099">
    <property type="entry name" value="ANL_N_sf"/>
</dbReference>
<protein>
    <submittedName>
        <fullName evidence="2">Acetoacetyl-CoA synthetase</fullName>
    </submittedName>
</protein>
<feature type="signal peptide" evidence="1">
    <location>
        <begin position="1"/>
        <end position="16"/>
    </location>
</feature>
<name>A0A8X6UM15_NEPPI</name>
<dbReference type="Proteomes" id="UP000887013">
    <property type="component" value="Unassembled WGS sequence"/>
</dbReference>
<evidence type="ECO:0000256" key="1">
    <source>
        <dbReference type="SAM" id="SignalP"/>
    </source>
</evidence>
<proteinExistence type="predicted"/>
<dbReference type="AlphaFoldDB" id="A0A8X6UM15"/>